<comment type="caution">
    <text evidence="2">The sequence shown here is derived from an EMBL/GenBank/DDBJ whole genome shotgun (WGS) entry which is preliminary data.</text>
</comment>
<evidence type="ECO:0000313" key="3">
    <source>
        <dbReference type="Proteomes" id="UP001596175"/>
    </source>
</evidence>
<gene>
    <name evidence="2" type="ORF">ACFPK1_00675</name>
</gene>
<protein>
    <submittedName>
        <fullName evidence="2">LuxR C-terminal-related transcriptional regulator</fullName>
    </submittedName>
</protein>
<evidence type="ECO:0000313" key="2">
    <source>
        <dbReference type="EMBL" id="MFC5136732.1"/>
    </source>
</evidence>
<dbReference type="InterPro" id="IPR036388">
    <property type="entry name" value="WH-like_DNA-bd_sf"/>
</dbReference>
<dbReference type="InterPro" id="IPR000792">
    <property type="entry name" value="Tscrpt_reg_LuxR_C"/>
</dbReference>
<dbReference type="CDD" id="cd06170">
    <property type="entry name" value="LuxR_C_like"/>
    <property type="match status" value="1"/>
</dbReference>
<dbReference type="RefSeq" id="WP_378018972.1">
    <property type="nucleotide sequence ID" value="NZ_JBHSKG010000001.1"/>
</dbReference>
<accession>A0ABV9Z6X9</accession>
<dbReference type="SUPFAM" id="SSF52540">
    <property type="entry name" value="P-loop containing nucleoside triphosphate hydrolases"/>
    <property type="match status" value="1"/>
</dbReference>
<dbReference type="Gene3D" id="1.10.10.10">
    <property type="entry name" value="Winged helix-like DNA-binding domain superfamily/Winged helix DNA-binding domain"/>
    <property type="match status" value="1"/>
</dbReference>
<keyword evidence="3" id="KW-1185">Reference proteome</keyword>
<dbReference type="SMART" id="SM00421">
    <property type="entry name" value="HTH_LUXR"/>
    <property type="match status" value="1"/>
</dbReference>
<sequence>MSAPAGHGKTVALADWVLAADTPAAWVSLDATDRDEHQWWSSVLSALLACPAVPPDGALSRLAARSTGRETDAREAFLVSLLEALEELPSPCHLVLDDVHTIVGHPSQRGLRDLVRHPVAGLTVVLSSRFDPPIGLDRLRLDDRLAEVRADRLAFGVADAVRLFDAASVPLAPEDATRLIERTEGWVAALRLVALSLQSASDQASVVADFAGDDRSVADYLVDEVLSTLDDRERRVLEAACLCPTVPVDLVCALAGGDAATDVLERLEASTGMVTAVDRRGDVYHAHELLRSHVLARLRRTHPERLRTMRQRATVWFEDHNEPAEAVGFAAAADDLAGTASLVKARGPELVAAGRFTELGEAARLLWTSEQAAVPAVIALAILEDGGPARAEALLEAVDGADAEIGTVRALVHARQLLASGRSTDALAAAASIVPEAVRSTALRALALANRATVRAEADPDDACTDAQLALDLAGTEDWPWLEVQAHAALATAHARADRLPVAVRHAHAVLDRSARHRWQHTLWPAEALVVLALSDAVDGRPEQALADVAAAEALEPAHREHRVVLTAVRGIAEYDRGRCREGWQLLRAARLQALGAEVDTRHVAFAALVEQQAALDLGRVREAGEVTSAVAGRLDGTADEVVLRARQRWATTRDPQVRHTLRPALDGSLPCTSPLTAIDVRVLDAEIALSTGQFPLVRRRLHESVRRAAQHAVVRPLAVASTALLERLERDRGSFGEHDHLVDRVLSIAHERSTGTGPPLTEREREVLELLPTQRSVEEMAEDLSVTVNTLKTHQRSIYRKLDAAGRRDAVQRARRLGLLAFSSS</sequence>
<dbReference type="EMBL" id="JBHSKG010000001">
    <property type="protein sequence ID" value="MFC5136732.1"/>
    <property type="molecule type" value="Genomic_DNA"/>
</dbReference>
<dbReference type="InterPro" id="IPR059106">
    <property type="entry name" value="WHD_MalT"/>
</dbReference>
<dbReference type="Proteomes" id="UP001596175">
    <property type="component" value="Unassembled WGS sequence"/>
</dbReference>
<dbReference type="PROSITE" id="PS50043">
    <property type="entry name" value="HTH_LUXR_2"/>
    <property type="match status" value="1"/>
</dbReference>
<dbReference type="InterPro" id="IPR016032">
    <property type="entry name" value="Sig_transdc_resp-reg_C-effctor"/>
</dbReference>
<organism evidence="2 3">
    <name type="scientific">Actinomycetospora rhizophila</name>
    <dbReference type="NCBI Taxonomy" id="1416876"/>
    <lineage>
        <taxon>Bacteria</taxon>
        <taxon>Bacillati</taxon>
        <taxon>Actinomycetota</taxon>
        <taxon>Actinomycetes</taxon>
        <taxon>Pseudonocardiales</taxon>
        <taxon>Pseudonocardiaceae</taxon>
        <taxon>Actinomycetospora</taxon>
    </lineage>
</organism>
<name>A0ABV9Z6X9_9PSEU</name>
<feature type="domain" description="HTH luxR-type" evidence="1">
    <location>
        <begin position="754"/>
        <end position="819"/>
    </location>
</feature>
<dbReference type="PRINTS" id="PR00038">
    <property type="entry name" value="HTHLUXR"/>
</dbReference>
<reference evidence="3" key="1">
    <citation type="journal article" date="2019" name="Int. J. Syst. Evol. Microbiol.">
        <title>The Global Catalogue of Microorganisms (GCM) 10K type strain sequencing project: providing services to taxonomists for standard genome sequencing and annotation.</title>
        <authorList>
            <consortium name="The Broad Institute Genomics Platform"/>
            <consortium name="The Broad Institute Genome Sequencing Center for Infectious Disease"/>
            <person name="Wu L."/>
            <person name="Ma J."/>
        </authorList>
    </citation>
    <scope>NUCLEOTIDE SEQUENCE [LARGE SCALE GENOMIC DNA]</scope>
    <source>
        <strain evidence="3">XZYJ18</strain>
    </source>
</reference>
<dbReference type="SUPFAM" id="SSF46894">
    <property type="entry name" value="C-terminal effector domain of the bipartite response regulators"/>
    <property type="match status" value="1"/>
</dbReference>
<proteinExistence type="predicted"/>
<dbReference type="InterPro" id="IPR027417">
    <property type="entry name" value="P-loop_NTPase"/>
</dbReference>
<evidence type="ECO:0000259" key="1">
    <source>
        <dbReference type="PROSITE" id="PS50043"/>
    </source>
</evidence>
<dbReference type="Pfam" id="PF00196">
    <property type="entry name" value="GerE"/>
    <property type="match status" value="1"/>
</dbReference>
<dbReference type="Pfam" id="PF25873">
    <property type="entry name" value="WHD_MalT"/>
    <property type="match status" value="1"/>
</dbReference>